<dbReference type="GO" id="GO:0016705">
    <property type="term" value="F:oxidoreductase activity, acting on paired donors, with incorporation or reduction of molecular oxygen"/>
    <property type="evidence" value="ECO:0007669"/>
    <property type="project" value="InterPro"/>
</dbReference>
<dbReference type="InterPro" id="IPR036396">
    <property type="entry name" value="Cyt_P450_sf"/>
</dbReference>
<sequence>MRITSVHIPAGTRTITVPWAINRSQDLWGPDAESFVPSHWIDKKNGNPNNTGAAKSNYSILTFFHGWWSCIGQDFAKGVLRVLVAAFMVSGSGLCACAVWSGHREAEGWNTFKA</sequence>
<protein>
    <submittedName>
        <fullName evidence="2">Cytochrome P450</fullName>
    </submittedName>
</protein>
<evidence type="ECO:0000313" key="3">
    <source>
        <dbReference type="Proteomes" id="UP001201262"/>
    </source>
</evidence>
<proteinExistence type="inferred from homology"/>
<gene>
    <name evidence="2" type="ORF">BGW36DRAFT_433325</name>
</gene>
<dbReference type="SUPFAM" id="SSF48264">
    <property type="entry name" value="Cytochrome P450"/>
    <property type="match status" value="1"/>
</dbReference>
<dbReference type="GO" id="GO:0004497">
    <property type="term" value="F:monooxygenase activity"/>
    <property type="evidence" value="ECO:0007669"/>
    <property type="project" value="InterPro"/>
</dbReference>
<evidence type="ECO:0000256" key="1">
    <source>
        <dbReference type="ARBA" id="ARBA00010617"/>
    </source>
</evidence>
<name>A0AAD4KDM9_9EURO</name>
<dbReference type="PANTHER" id="PTHR24305">
    <property type="entry name" value="CYTOCHROME P450"/>
    <property type="match status" value="1"/>
</dbReference>
<dbReference type="PANTHER" id="PTHR24305:SF166">
    <property type="entry name" value="CYTOCHROME P450 12A4, MITOCHONDRIAL-RELATED"/>
    <property type="match status" value="1"/>
</dbReference>
<dbReference type="EMBL" id="JAJTJA010000015">
    <property type="protein sequence ID" value="KAH8689317.1"/>
    <property type="molecule type" value="Genomic_DNA"/>
</dbReference>
<comment type="caution">
    <text evidence="2">The sequence shown here is derived from an EMBL/GenBank/DDBJ whole genome shotgun (WGS) entry which is preliminary data.</text>
</comment>
<reference evidence="2" key="1">
    <citation type="submission" date="2021-12" db="EMBL/GenBank/DDBJ databases">
        <title>Convergent genome expansion in fungi linked to evolution of root-endophyte symbiosis.</title>
        <authorList>
            <consortium name="DOE Joint Genome Institute"/>
            <person name="Ke Y.-H."/>
            <person name="Bonito G."/>
            <person name="Liao H.-L."/>
            <person name="Looney B."/>
            <person name="Rojas-Flechas A."/>
            <person name="Nash J."/>
            <person name="Hameed K."/>
            <person name="Schadt C."/>
            <person name="Martin F."/>
            <person name="Crous P.W."/>
            <person name="Miettinen O."/>
            <person name="Magnuson J.K."/>
            <person name="Labbe J."/>
            <person name="Jacobson D."/>
            <person name="Doktycz M.J."/>
            <person name="Veneault-Fourrey C."/>
            <person name="Kuo A."/>
            <person name="Mondo S."/>
            <person name="Calhoun S."/>
            <person name="Riley R."/>
            <person name="Ohm R."/>
            <person name="LaButti K."/>
            <person name="Andreopoulos B."/>
            <person name="Pangilinan J."/>
            <person name="Nolan M."/>
            <person name="Tritt A."/>
            <person name="Clum A."/>
            <person name="Lipzen A."/>
            <person name="Daum C."/>
            <person name="Barry K."/>
            <person name="Grigoriev I.V."/>
            <person name="Vilgalys R."/>
        </authorList>
    </citation>
    <scope>NUCLEOTIDE SEQUENCE</scope>
    <source>
        <strain evidence="2">PMI_201</strain>
    </source>
</reference>
<dbReference type="Proteomes" id="UP001201262">
    <property type="component" value="Unassembled WGS sequence"/>
</dbReference>
<organism evidence="2 3">
    <name type="scientific">Talaromyces proteolyticus</name>
    <dbReference type="NCBI Taxonomy" id="1131652"/>
    <lineage>
        <taxon>Eukaryota</taxon>
        <taxon>Fungi</taxon>
        <taxon>Dikarya</taxon>
        <taxon>Ascomycota</taxon>
        <taxon>Pezizomycotina</taxon>
        <taxon>Eurotiomycetes</taxon>
        <taxon>Eurotiomycetidae</taxon>
        <taxon>Eurotiales</taxon>
        <taxon>Trichocomaceae</taxon>
        <taxon>Talaromyces</taxon>
        <taxon>Talaromyces sect. Bacilispori</taxon>
    </lineage>
</organism>
<dbReference type="Gene3D" id="1.10.630.10">
    <property type="entry name" value="Cytochrome P450"/>
    <property type="match status" value="1"/>
</dbReference>
<dbReference type="GO" id="GO:0020037">
    <property type="term" value="F:heme binding"/>
    <property type="evidence" value="ECO:0007669"/>
    <property type="project" value="InterPro"/>
</dbReference>
<dbReference type="InterPro" id="IPR050121">
    <property type="entry name" value="Cytochrome_P450_monoxygenase"/>
</dbReference>
<accession>A0AAD4KDM9</accession>
<keyword evidence="3" id="KW-1185">Reference proteome</keyword>
<dbReference type="AlphaFoldDB" id="A0AAD4KDM9"/>
<dbReference type="Pfam" id="PF00067">
    <property type="entry name" value="p450"/>
    <property type="match status" value="1"/>
</dbReference>
<dbReference type="GO" id="GO:0005506">
    <property type="term" value="F:iron ion binding"/>
    <property type="evidence" value="ECO:0007669"/>
    <property type="project" value="InterPro"/>
</dbReference>
<comment type="similarity">
    <text evidence="1">Belongs to the cytochrome P450 family.</text>
</comment>
<dbReference type="GeneID" id="70251544"/>
<evidence type="ECO:0000313" key="2">
    <source>
        <dbReference type="EMBL" id="KAH8689317.1"/>
    </source>
</evidence>
<dbReference type="InterPro" id="IPR001128">
    <property type="entry name" value="Cyt_P450"/>
</dbReference>
<dbReference type="RefSeq" id="XP_046065671.1">
    <property type="nucleotide sequence ID" value="XM_046221257.1"/>
</dbReference>